<name>A0A143HAI2_9BACL</name>
<reference evidence="2" key="2">
    <citation type="submission" date="2016-03" db="EMBL/GenBank/DDBJ databases">
        <authorList>
            <person name="Ploux O."/>
        </authorList>
    </citation>
    <scope>NUCLEOTIDE SEQUENCE [LARGE SCALE GENOMIC DNA]</scope>
    <source>
        <strain evidence="2">PP9</strain>
    </source>
</reference>
<dbReference type="Proteomes" id="UP000076021">
    <property type="component" value="Chromosome"/>
</dbReference>
<gene>
    <name evidence="1" type="ORF">ATY39_02820</name>
</gene>
<proteinExistence type="predicted"/>
<protein>
    <submittedName>
        <fullName evidence="1">Uncharacterized protein</fullName>
    </submittedName>
</protein>
<dbReference type="RefSeq" id="WP_066785520.1">
    <property type="nucleotide sequence ID" value="NZ_CP014806.1"/>
</dbReference>
<dbReference type="KEGG" id="rst:ATY39_02820"/>
<dbReference type="STRING" id="241244.ATY39_02820"/>
<dbReference type="AlphaFoldDB" id="A0A143HAI2"/>
<sequence length="63" mass="7241">MNNEQIYQRMIRDLGKRIATSEIEKAESYALLEQAQHHINELLNQVDELKKGGEKKDEGGVTE</sequence>
<evidence type="ECO:0000313" key="2">
    <source>
        <dbReference type="Proteomes" id="UP000076021"/>
    </source>
</evidence>
<keyword evidence="2" id="KW-1185">Reference proteome</keyword>
<reference evidence="1 2" key="1">
    <citation type="journal article" date="2016" name="Genome Announc.">
        <title>Whole-Genome Sequence of Rummeliibacillus stabekisii Strain PP9 Isolated from Antarctic Soil.</title>
        <authorList>
            <person name="da Mota F.F."/>
            <person name="Vollu R.E."/>
            <person name="Jurelevicius D."/>
            <person name="Seldin L."/>
        </authorList>
    </citation>
    <scope>NUCLEOTIDE SEQUENCE [LARGE SCALE GENOMIC DNA]</scope>
    <source>
        <strain evidence="1 2">PP9</strain>
    </source>
</reference>
<evidence type="ECO:0000313" key="1">
    <source>
        <dbReference type="EMBL" id="AMW98459.1"/>
    </source>
</evidence>
<accession>A0A143HAI2</accession>
<dbReference type="EMBL" id="CP014806">
    <property type="protein sequence ID" value="AMW98459.1"/>
    <property type="molecule type" value="Genomic_DNA"/>
</dbReference>
<organism evidence="1 2">
    <name type="scientific">Rummeliibacillus stabekisii</name>
    <dbReference type="NCBI Taxonomy" id="241244"/>
    <lineage>
        <taxon>Bacteria</taxon>
        <taxon>Bacillati</taxon>
        <taxon>Bacillota</taxon>
        <taxon>Bacilli</taxon>
        <taxon>Bacillales</taxon>
        <taxon>Caryophanaceae</taxon>
        <taxon>Rummeliibacillus</taxon>
    </lineage>
</organism>